<reference evidence="1" key="1">
    <citation type="submission" date="2020-07" db="EMBL/GenBank/DDBJ databases">
        <title>Huge and variable diversity of episymbiotic CPR bacteria and DPANN archaea in groundwater ecosystems.</title>
        <authorList>
            <person name="He C.Y."/>
            <person name="Keren R."/>
            <person name="Whittaker M."/>
            <person name="Farag I.F."/>
            <person name="Doudna J."/>
            <person name="Cate J.H.D."/>
            <person name="Banfield J.F."/>
        </authorList>
    </citation>
    <scope>NUCLEOTIDE SEQUENCE</scope>
    <source>
        <strain evidence="1">NC_groundwater_973_Pr1_S-0.2um_54_13</strain>
    </source>
</reference>
<accession>A0A932VRP3</accession>
<dbReference type="Proteomes" id="UP000753196">
    <property type="component" value="Unassembled WGS sequence"/>
</dbReference>
<dbReference type="EMBL" id="JACQCR010000023">
    <property type="protein sequence ID" value="MBI3630899.1"/>
    <property type="molecule type" value="Genomic_DNA"/>
</dbReference>
<gene>
    <name evidence="1" type="ORF">HY221_01000</name>
</gene>
<organism evidence="1 2">
    <name type="scientific">Candidatus Sungiibacteriota bacterium</name>
    <dbReference type="NCBI Taxonomy" id="2750080"/>
    <lineage>
        <taxon>Bacteria</taxon>
        <taxon>Candidatus Sungiibacteriota</taxon>
    </lineage>
</organism>
<proteinExistence type="predicted"/>
<name>A0A932VRP3_9BACT</name>
<sequence>MTVHEATFSNAAGERFSFDRVVAETIGFIKKDPSRFYKIIIGTDSHATRVSSLVTAITIWRVGNGAVHFWTRSPERAFGSMRDRIWQEAISSITLAQEMRSRLQEEVGGDFFWDGNEIHVDIGENGPTREFIDGVTGMIRGYHFEPVIKPYAFGASVVADRHT</sequence>
<dbReference type="Pfam" id="PF04308">
    <property type="entry name" value="RNaseH_like"/>
    <property type="match status" value="1"/>
</dbReference>
<comment type="caution">
    <text evidence="1">The sequence shown here is derived from an EMBL/GenBank/DDBJ whole genome shotgun (WGS) entry which is preliminary data.</text>
</comment>
<evidence type="ECO:0000313" key="2">
    <source>
        <dbReference type="Proteomes" id="UP000753196"/>
    </source>
</evidence>
<protein>
    <submittedName>
        <fullName evidence="1">Uncharacterized protein</fullName>
    </submittedName>
</protein>
<dbReference type="AlphaFoldDB" id="A0A932VRP3"/>
<dbReference type="PANTHER" id="PTHR39961">
    <property type="entry name" value="HYPOTHETICAL CYTOSOLIC PROTEIN"/>
    <property type="match status" value="1"/>
</dbReference>
<evidence type="ECO:0000313" key="1">
    <source>
        <dbReference type="EMBL" id="MBI3630899.1"/>
    </source>
</evidence>
<dbReference type="PANTHER" id="PTHR39961:SF1">
    <property type="entry name" value="DUF458 DOMAIN-CONTAINING PROTEIN"/>
    <property type="match status" value="1"/>
</dbReference>
<dbReference type="InterPro" id="IPR007405">
    <property type="entry name" value="Phage_KVP40_Orf299"/>
</dbReference>